<evidence type="ECO:0000313" key="3">
    <source>
        <dbReference type="EMBL" id="PWN33535.1"/>
    </source>
</evidence>
<evidence type="ECO:0000313" key="4">
    <source>
        <dbReference type="Proteomes" id="UP000245771"/>
    </source>
</evidence>
<sequence>MTYLTKAFIGIFILFAFTSTFSAEVVKSGPPHHWGNKPSVKAEERSTGPEAY</sequence>
<evidence type="ECO:0000256" key="1">
    <source>
        <dbReference type="SAM" id="MobiDB-lite"/>
    </source>
</evidence>
<feature type="compositionally biased region" description="Basic and acidic residues" evidence="1">
    <location>
        <begin position="40"/>
        <end position="52"/>
    </location>
</feature>
<feature type="signal peptide" evidence="2">
    <location>
        <begin position="1"/>
        <end position="23"/>
    </location>
</feature>
<dbReference type="AlphaFoldDB" id="A0A316VDH5"/>
<dbReference type="RefSeq" id="XP_025353837.1">
    <property type="nucleotide sequence ID" value="XM_025499070.1"/>
</dbReference>
<gene>
    <name evidence="3" type="ORF">FA14DRAFT_161338</name>
</gene>
<proteinExistence type="predicted"/>
<name>A0A316VDH5_9BASI</name>
<feature type="chain" id="PRO_5016407136" evidence="2">
    <location>
        <begin position="24"/>
        <end position="52"/>
    </location>
</feature>
<feature type="region of interest" description="Disordered" evidence="1">
    <location>
        <begin position="28"/>
        <end position="52"/>
    </location>
</feature>
<reference evidence="3 4" key="1">
    <citation type="journal article" date="2018" name="Mol. Biol. Evol.">
        <title>Broad Genomic Sampling Reveals a Smut Pathogenic Ancestry of the Fungal Clade Ustilaginomycotina.</title>
        <authorList>
            <person name="Kijpornyongpan T."/>
            <person name="Mondo S.J."/>
            <person name="Barry K."/>
            <person name="Sandor L."/>
            <person name="Lee J."/>
            <person name="Lipzen A."/>
            <person name="Pangilinan J."/>
            <person name="LaButti K."/>
            <person name="Hainaut M."/>
            <person name="Henrissat B."/>
            <person name="Grigoriev I.V."/>
            <person name="Spatafora J.W."/>
            <person name="Aime M.C."/>
        </authorList>
    </citation>
    <scope>NUCLEOTIDE SEQUENCE [LARGE SCALE GENOMIC DNA]</scope>
    <source>
        <strain evidence="3 4">MCA 3882</strain>
    </source>
</reference>
<protein>
    <submittedName>
        <fullName evidence="3">Uncharacterized protein</fullName>
    </submittedName>
</protein>
<organism evidence="3 4">
    <name type="scientific">Meira miltonrushii</name>
    <dbReference type="NCBI Taxonomy" id="1280837"/>
    <lineage>
        <taxon>Eukaryota</taxon>
        <taxon>Fungi</taxon>
        <taxon>Dikarya</taxon>
        <taxon>Basidiomycota</taxon>
        <taxon>Ustilaginomycotina</taxon>
        <taxon>Exobasidiomycetes</taxon>
        <taxon>Exobasidiales</taxon>
        <taxon>Brachybasidiaceae</taxon>
        <taxon>Meira</taxon>
    </lineage>
</organism>
<keyword evidence="2" id="KW-0732">Signal</keyword>
<dbReference type="EMBL" id="KZ819604">
    <property type="protein sequence ID" value="PWN33535.1"/>
    <property type="molecule type" value="Genomic_DNA"/>
</dbReference>
<accession>A0A316VDH5</accession>
<dbReference type="GeneID" id="37020851"/>
<dbReference type="Proteomes" id="UP000245771">
    <property type="component" value="Unassembled WGS sequence"/>
</dbReference>
<evidence type="ECO:0000256" key="2">
    <source>
        <dbReference type="SAM" id="SignalP"/>
    </source>
</evidence>
<keyword evidence="4" id="KW-1185">Reference proteome</keyword>
<dbReference type="InParanoid" id="A0A316VDH5"/>